<comment type="caution">
    <text evidence="2">The sequence shown here is derived from an EMBL/GenBank/DDBJ whole genome shotgun (WGS) entry which is preliminary data.</text>
</comment>
<dbReference type="GO" id="GO:0043130">
    <property type="term" value="F:ubiquitin binding"/>
    <property type="evidence" value="ECO:0007669"/>
    <property type="project" value="UniProtKB-UniRule"/>
</dbReference>
<dbReference type="PANTHER" id="PTHR13128:SF12">
    <property type="entry name" value="VACUOLAR PROTEIN-SORTING-ASSOCIATED PROTEIN 36"/>
    <property type="match status" value="1"/>
</dbReference>
<dbReference type="GO" id="GO:0000814">
    <property type="term" value="C:ESCRT II complex"/>
    <property type="evidence" value="ECO:0007669"/>
    <property type="project" value="UniProtKB-UniRule"/>
</dbReference>
<accession>A0AAD5X506</accession>
<evidence type="ECO:0000256" key="1">
    <source>
        <dbReference type="RuleBase" id="RU367095"/>
    </source>
</evidence>
<feature type="non-terminal residue" evidence="2">
    <location>
        <position position="112"/>
    </location>
</feature>
<dbReference type="SUPFAM" id="SSF46785">
    <property type="entry name" value="Winged helix' DNA-binding domain"/>
    <property type="match status" value="1"/>
</dbReference>
<name>A0AAD5X506_9FUNG</name>
<dbReference type="AlphaFoldDB" id="A0AAD5X506"/>
<keyword evidence="1" id="KW-0963">Cytoplasm</keyword>
<proteinExistence type="inferred from homology"/>
<evidence type="ECO:0000313" key="2">
    <source>
        <dbReference type="EMBL" id="KAJ3051259.1"/>
    </source>
</evidence>
<comment type="subunit">
    <text evidence="1">Component of the endosomal sorting complex required for transport II (ESCRT-II).</text>
</comment>
<dbReference type="GO" id="GO:0031902">
    <property type="term" value="C:late endosome membrane"/>
    <property type="evidence" value="ECO:0007669"/>
    <property type="project" value="UniProtKB-UniRule"/>
</dbReference>
<dbReference type="GO" id="GO:0032266">
    <property type="term" value="F:phosphatidylinositol-3-phosphate binding"/>
    <property type="evidence" value="ECO:0007669"/>
    <property type="project" value="UniProtKB-UniRule"/>
</dbReference>
<keyword evidence="1" id="KW-0967">Endosome</keyword>
<keyword evidence="3" id="KW-1185">Reference proteome</keyword>
<evidence type="ECO:0000313" key="3">
    <source>
        <dbReference type="Proteomes" id="UP001212841"/>
    </source>
</evidence>
<keyword evidence="1" id="KW-0813">Transport</keyword>
<dbReference type="InterPro" id="IPR036390">
    <property type="entry name" value="WH_DNA-bd_sf"/>
</dbReference>
<dbReference type="Gene3D" id="1.10.10.10">
    <property type="entry name" value="Winged helix-like DNA-binding domain superfamily/Winged helix DNA-binding domain"/>
    <property type="match status" value="2"/>
</dbReference>
<keyword evidence="1" id="KW-0653">Protein transport</keyword>
<dbReference type="InterPro" id="IPR040608">
    <property type="entry name" value="Snf8/Vps36"/>
</dbReference>
<comment type="function">
    <text evidence="1">Component of the ESCRT-II complex (endosomal sorting complex required for transport II), which is required for multivesicular body (MVB) formation and sorting of endosomal cargo proteins into MVBs.</text>
</comment>
<dbReference type="PANTHER" id="PTHR13128">
    <property type="entry name" value="VACUOLAR PROTEIN-SORTING-ASSOCIATED PROTEIN 36"/>
    <property type="match status" value="1"/>
</dbReference>
<sequence length="112" mass="12379">LISPEDLQKSCALFTTLNLPFRLRRFDSGLLVVQSESESDENVCRRVWEVVKKREGGVTKVEVARAVGVGVVLAGEWLLMAEKKGLICRDDTVEGLRFWDNLIMGAEVASAG</sequence>
<comment type="subcellular location">
    <subcellularLocation>
        <location evidence="1">Cytoplasm</location>
    </subcellularLocation>
    <subcellularLocation>
        <location evidence="1">Endosome</location>
    </subcellularLocation>
</comment>
<dbReference type="InterPro" id="IPR037855">
    <property type="entry name" value="Vps36"/>
</dbReference>
<dbReference type="InterPro" id="IPR036388">
    <property type="entry name" value="WH-like_DNA-bd_sf"/>
</dbReference>
<organism evidence="2 3">
    <name type="scientific">Rhizophlyctis rosea</name>
    <dbReference type="NCBI Taxonomy" id="64517"/>
    <lineage>
        <taxon>Eukaryota</taxon>
        <taxon>Fungi</taxon>
        <taxon>Fungi incertae sedis</taxon>
        <taxon>Chytridiomycota</taxon>
        <taxon>Chytridiomycota incertae sedis</taxon>
        <taxon>Chytridiomycetes</taxon>
        <taxon>Rhizophlyctidales</taxon>
        <taxon>Rhizophlyctidaceae</taxon>
        <taxon>Rhizophlyctis</taxon>
    </lineage>
</organism>
<dbReference type="Pfam" id="PF04157">
    <property type="entry name" value="EAP30"/>
    <property type="match status" value="1"/>
</dbReference>
<protein>
    <recommendedName>
        <fullName evidence="1">Vacuolar protein-sorting-associated protein 36</fullName>
    </recommendedName>
    <alternativeName>
        <fullName evidence="1">ESCRT-II complex subunit VPS36</fullName>
    </alternativeName>
</protein>
<reference evidence="2" key="1">
    <citation type="submission" date="2020-05" db="EMBL/GenBank/DDBJ databases">
        <title>Phylogenomic resolution of chytrid fungi.</title>
        <authorList>
            <person name="Stajich J.E."/>
            <person name="Amses K."/>
            <person name="Simmons R."/>
            <person name="Seto K."/>
            <person name="Myers J."/>
            <person name="Bonds A."/>
            <person name="Quandt C.A."/>
            <person name="Barry K."/>
            <person name="Liu P."/>
            <person name="Grigoriev I."/>
            <person name="Longcore J.E."/>
            <person name="James T.Y."/>
        </authorList>
    </citation>
    <scope>NUCLEOTIDE SEQUENCE</scope>
    <source>
        <strain evidence="2">JEL0318</strain>
    </source>
</reference>
<gene>
    <name evidence="2" type="ORF">HK097_007758</name>
</gene>
<comment type="similarity">
    <text evidence="1">Belongs to the VPS36 family.</text>
</comment>
<dbReference type="GO" id="GO:0043328">
    <property type="term" value="P:protein transport to vacuole involved in ubiquitin-dependent protein catabolic process via the multivesicular body sorting pathway"/>
    <property type="evidence" value="ECO:0007669"/>
    <property type="project" value="UniProtKB-UniRule"/>
</dbReference>
<dbReference type="EMBL" id="JADGJD010000416">
    <property type="protein sequence ID" value="KAJ3051259.1"/>
    <property type="molecule type" value="Genomic_DNA"/>
</dbReference>
<dbReference type="Proteomes" id="UP001212841">
    <property type="component" value="Unassembled WGS sequence"/>
</dbReference>